<protein>
    <submittedName>
        <fullName evidence="1">Uncharacterized protein</fullName>
    </submittedName>
</protein>
<organism evidence="1 2">
    <name type="scientific">Adiantum capillus-veneris</name>
    <name type="common">Maidenhair fern</name>
    <dbReference type="NCBI Taxonomy" id="13818"/>
    <lineage>
        <taxon>Eukaryota</taxon>
        <taxon>Viridiplantae</taxon>
        <taxon>Streptophyta</taxon>
        <taxon>Embryophyta</taxon>
        <taxon>Tracheophyta</taxon>
        <taxon>Polypodiopsida</taxon>
        <taxon>Polypodiidae</taxon>
        <taxon>Polypodiales</taxon>
        <taxon>Pteridineae</taxon>
        <taxon>Pteridaceae</taxon>
        <taxon>Vittarioideae</taxon>
        <taxon>Adiantum</taxon>
    </lineage>
</organism>
<comment type="caution">
    <text evidence="1">The sequence shown here is derived from an EMBL/GenBank/DDBJ whole genome shotgun (WGS) entry which is preliminary data.</text>
</comment>
<keyword evidence="2" id="KW-1185">Reference proteome</keyword>
<reference evidence="1" key="1">
    <citation type="submission" date="2021-01" db="EMBL/GenBank/DDBJ databases">
        <title>Adiantum capillus-veneris genome.</title>
        <authorList>
            <person name="Fang Y."/>
            <person name="Liao Q."/>
        </authorList>
    </citation>
    <scope>NUCLEOTIDE SEQUENCE</scope>
    <source>
        <strain evidence="1">H3</strain>
        <tissue evidence="1">Leaf</tissue>
    </source>
</reference>
<dbReference type="AlphaFoldDB" id="A0A9D4ZHB7"/>
<sequence length="288" mass="32522">MWERFSKQSLAKRVFVKPTYYAMVSVCRGLDEKGRDLILWLLRAQGNVTVPYDQNVECLISDGVVVDNSPDTQLCELSVSSLLLHSALLESLQLQLSIVEPGPRDFDHLWVITKTIERLDWSIFAIPESQNADQLASEYSIQFEFYVKLKAVLLGAYWLVIPEAKPLANKRKRLDILVRDGERNRWFAVELLRQGTLRSLGEHYDWSKMYAATHKCIVFMLNFILNEGPKAPSFHPPPAGNVVCYDVFGGPSARLVGGFTEDAGLMERPLNLVNGIVKLSLFSSDAMV</sequence>
<evidence type="ECO:0000313" key="2">
    <source>
        <dbReference type="Proteomes" id="UP000886520"/>
    </source>
</evidence>
<gene>
    <name evidence="1" type="ORF">GOP47_0012987</name>
</gene>
<dbReference type="OrthoDB" id="2408703at2759"/>
<accession>A0A9D4ZHB7</accession>
<name>A0A9D4ZHB7_ADICA</name>
<dbReference type="Proteomes" id="UP000886520">
    <property type="component" value="Chromosome 12"/>
</dbReference>
<dbReference type="EMBL" id="JABFUD020000012">
    <property type="protein sequence ID" value="KAI5072881.1"/>
    <property type="molecule type" value="Genomic_DNA"/>
</dbReference>
<proteinExistence type="predicted"/>
<evidence type="ECO:0000313" key="1">
    <source>
        <dbReference type="EMBL" id="KAI5072881.1"/>
    </source>
</evidence>